<reference evidence="2 3" key="1">
    <citation type="submission" date="2023-05" db="EMBL/GenBank/DDBJ databases">
        <title>Lithophilousrod everest ZFBP1038 complete genpme.</title>
        <authorList>
            <person name="Tian M."/>
        </authorList>
    </citation>
    <scope>NUCLEOTIDE SEQUENCE [LARGE SCALE GENOMIC DNA]</scope>
    <source>
        <strain evidence="2 3">ZFBP1038</strain>
    </source>
</reference>
<organism evidence="2 3">
    <name type="scientific">Saxibacter everestensis</name>
    <dbReference type="NCBI Taxonomy" id="2909229"/>
    <lineage>
        <taxon>Bacteria</taxon>
        <taxon>Bacillati</taxon>
        <taxon>Actinomycetota</taxon>
        <taxon>Actinomycetes</taxon>
        <taxon>Micrococcales</taxon>
        <taxon>Brevibacteriaceae</taxon>
        <taxon>Saxibacter</taxon>
    </lineage>
</organism>
<dbReference type="EMBL" id="CP090958">
    <property type="protein sequence ID" value="WGW11869.1"/>
    <property type="molecule type" value="Genomic_DNA"/>
</dbReference>
<evidence type="ECO:0000259" key="1">
    <source>
        <dbReference type="Pfam" id="PF18864"/>
    </source>
</evidence>
<dbReference type="RefSeq" id="WP_349638663.1">
    <property type="nucleotide sequence ID" value="NZ_CP090958.1"/>
</dbReference>
<dbReference type="Pfam" id="PF18864">
    <property type="entry name" value="AbiTii"/>
    <property type="match status" value="1"/>
</dbReference>
<dbReference type="Proteomes" id="UP001209083">
    <property type="component" value="Chromosome"/>
</dbReference>
<evidence type="ECO:0000313" key="3">
    <source>
        <dbReference type="Proteomes" id="UP001209083"/>
    </source>
</evidence>
<keyword evidence="3" id="KW-1185">Reference proteome</keyword>
<gene>
    <name evidence="2" type="ORF">LWF01_17545</name>
</gene>
<evidence type="ECO:0000313" key="2">
    <source>
        <dbReference type="EMBL" id="WGW11869.1"/>
    </source>
</evidence>
<dbReference type="InterPro" id="IPR041304">
    <property type="entry name" value="AbiTii"/>
</dbReference>
<sequence length="317" mass="33975">MSNDTSLRMLRNRVLDESETLAGLLRACLMLGSETRSDALREWAALELNGYSNEDALPTYRCIPAGLFADGTSGNTWFKGQRIGTRQLPAEVRDEVPDSVNLRQPIEELEQLANQRDSIKMSMQGFPMLASLWSRELSMYQTVQTIYYQIPRETMAGVVGKARTALVGLVAEIAANVGDDEIPSKGQVDAAVQIIVKGGSSDTYNVDVATNNGVIGQGKHSEQNQSIGVKAAEVVDLLKALRTALPDVADDGDRSDVEQAIDDLQDAITADTPAPEVIKRRAGALKRLAERAGGVALQTATAAATTGAIDLASQFVG</sequence>
<proteinExistence type="predicted"/>
<name>A0ABY8QS88_9MICO</name>
<feature type="domain" description="AbiTii" evidence="1">
    <location>
        <begin position="9"/>
        <end position="182"/>
    </location>
</feature>
<accession>A0ABY8QS88</accession>
<protein>
    <recommendedName>
        <fullName evidence="1">AbiTii domain-containing protein</fullName>
    </recommendedName>
</protein>